<dbReference type="AlphaFoldDB" id="A0A9P6QIY2"/>
<dbReference type="OrthoDB" id="20018at2759"/>
<dbReference type="PANTHER" id="PTHR13073:SF0">
    <property type="entry name" value="BIOGENESIS OF LYSOSOME-RELATED ORGANELLES COMPLEX 1 SUBUNIT 1"/>
    <property type="match status" value="1"/>
</dbReference>
<organism evidence="4 5">
    <name type="scientific">Actinomortierella ambigua</name>
    <dbReference type="NCBI Taxonomy" id="1343610"/>
    <lineage>
        <taxon>Eukaryota</taxon>
        <taxon>Fungi</taxon>
        <taxon>Fungi incertae sedis</taxon>
        <taxon>Mucoromycota</taxon>
        <taxon>Mortierellomycotina</taxon>
        <taxon>Mortierellomycetes</taxon>
        <taxon>Mortierellales</taxon>
        <taxon>Mortierellaceae</taxon>
        <taxon>Actinomortierella</taxon>
    </lineage>
</organism>
<dbReference type="InterPro" id="IPR009395">
    <property type="entry name" value="BLOC1S1"/>
</dbReference>
<evidence type="ECO:0000256" key="3">
    <source>
        <dbReference type="SAM" id="MobiDB-lite"/>
    </source>
</evidence>
<dbReference type="EMBL" id="JAAAJB010000016">
    <property type="protein sequence ID" value="KAG0269868.1"/>
    <property type="molecule type" value="Genomic_DNA"/>
</dbReference>
<comment type="similarity">
    <text evidence="1">Belongs to the BLOC1S1 family.</text>
</comment>
<evidence type="ECO:0000256" key="1">
    <source>
        <dbReference type="ARBA" id="ARBA00007133"/>
    </source>
</evidence>
<feature type="region of interest" description="Disordered" evidence="3">
    <location>
        <begin position="1"/>
        <end position="22"/>
    </location>
</feature>
<dbReference type="PANTHER" id="PTHR13073">
    <property type="entry name" value="BLOC-1 COMPLEX SUBUNIT 1"/>
    <property type="match status" value="1"/>
</dbReference>
<keyword evidence="5" id="KW-1185">Reference proteome</keyword>
<dbReference type="Pfam" id="PF06320">
    <property type="entry name" value="GCN5L1"/>
    <property type="match status" value="1"/>
</dbReference>
<proteinExistence type="inferred from homology"/>
<protein>
    <recommendedName>
        <fullName evidence="2">Biogenesis of lysosome-related organelles complex 1 subunit 1</fullName>
    </recommendedName>
</protein>
<evidence type="ECO:0000256" key="2">
    <source>
        <dbReference type="ARBA" id="ARBA00019577"/>
    </source>
</evidence>
<name>A0A9P6QIY2_9FUNG</name>
<dbReference type="GO" id="GO:0031083">
    <property type="term" value="C:BLOC-1 complex"/>
    <property type="evidence" value="ECO:0007669"/>
    <property type="project" value="InterPro"/>
</dbReference>
<sequence length="121" mass="13421">MSLNRLLKDHQTKQAALKKETEHLRKEAIQSAGQFTEALADTLSSSQKELEQGARNLAAQSARYTKQTQQWLALVEQFDSALKELGDVQNWVEVIEKDMEQVTAALEGKQHESVAPAAAST</sequence>
<accession>A0A9P6QIY2</accession>
<dbReference type="Proteomes" id="UP000807716">
    <property type="component" value="Unassembled WGS sequence"/>
</dbReference>
<reference evidence="4" key="1">
    <citation type="journal article" date="2020" name="Fungal Divers.">
        <title>Resolving the Mortierellaceae phylogeny through synthesis of multi-gene phylogenetics and phylogenomics.</title>
        <authorList>
            <person name="Vandepol N."/>
            <person name="Liber J."/>
            <person name="Desiro A."/>
            <person name="Na H."/>
            <person name="Kennedy M."/>
            <person name="Barry K."/>
            <person name="Grigoriev I.V."/>
            <person name="Miller A.N."/>
            <person name="O'Donnell K."/>
            <person name="Stajich J.E."/>
            <person name="Bonito G."/>
        </authorList>
    </citation>
    <scope>NUCLEOTIDE SEQUENCE</scope>
    <source>
        <strain evidence="4">BC1065</strain>
    </source>
</reference>
<comment type="caution">
    <text evidence="4">The sequence shown here is derived from an EMBL/GenBank/DDBJ whole genome shotgun (WGS) entry which is preliminary data.</text>
</comment>
<evidence type="ECO:0000313" key="4">
    <source>
        <dbReference type="EMBL" id="KAG0269868.1"/>
    </source>
</evidence>
<dbReference type="GO" id="GO:0016197">
    <property type="term" value="P:endosomal transport"/>
    <property type="evidence" value="ECO:0007669"/>
    <property type="project" value="TreeGrafter"/>
</dbReference>
<evidence type="ECO:0000313" key="5">
    <source>
        <dbReference type="Proteomes" id="UP000807716"/>
    </source>
</evidence>
<gene>
    <name evidence="4" type="ORF">DFQ27_001712</name>
</gene>